<dbReference type="InterPro" id="IPR011991">
    <property type="entry name" value="ArsR-like_HTH"/>
</dbReference>
<dbReference type="SUPFAM" id="SSF46785">
    <property type="entry name" value="Winged helix' DNA-binding domain"/>
    <property type="match status" value="1"/>
</dbReference>
<dbReference type="InterPro" id="IPR001845">
    <property type="entry name" value="HTH_ArsR_DNA-bd_dom"/>
</dbReference>
<dbReference type="RefSeq" id="WP_261402769.1">
    <property type="nucleotide sequence ID" value="NZ_CP081869.1"/>
</dbReference>
<dbReference type="Pfam" id="PF12840">
    <property type="entry name" value="HTH_20"/>
    <property type="match status" value="1"/>
</dbReference>
<keyword evidence="3" id="KW-1185">Reference proteome</keyword>
<dbReference type="AlphaFoldDB" id="A0A9E6REE4"/>
<protein>
    <submittedName>
        <fullName evidence="2">Metalloregulator ArsR/SmtB family transcription factor</fullName>
    </submittedName>
</protein>
<organism evidence="2 3">
    <name type="scientific">Chenggangzhangella methanolivorans</name>
    <dbReference type="NCBI Taxonomy" id="1437009"/>
    <lineage>
        <taxon>Bacteria</taxon>
        <taxon>Pseudomonadati</taxon>
        <taxon>Pseudomonadota</taxon>
        <taxon>Alphaproteobacteria</taxon>
        <taxon>Hyphomicrobiales</taxon>
        <taxon>Methylopilaceae</taxon>
        <taxon>Chenggangzhangella</taxon>
    </lineage>
</organism>
<dbReference type="NCBIfam" id="NF033788">
    <property type="entry name" value="HTH_metalloreg"/>
    <property type="match status" value="1"/>
</dbReference>
<dbReference type="PANTHER" id="PTHR38600:SF2">
    <property type="entry name" value="SLL0088 PROTEIN"/>
    <property type="match status" value="1"/>
</dbReference>
<dbReference type="Gene3D" id="1.10.10.10">
    <property type="entry name" value="Winged helix-like DNA-binding domain superfamily/Winged helix DNA-binding domain"/>
    <property type="match status" value="1"/>
</dbReference>
<dbReference type="GO" id="GO:0003700">
    <property type="term" value="F:DNA-binding transcription factor activity"/>
    <property type="evidence" value="ECO:0007669"/>
    <property type="project" value="InterPro"/>
</dbReference>
<gene>
    <name evidence="2" type="ORF">K6K41_23785</name>
</gene>
<feature type="domain" description="HTH arsR-type" evidence="1">
    <location>
        <begin position="9"/>
        <end position="86"/>
    </location>
</feature>
<dbReference type="KEGG" id="cmet:K6K41_23785"/>
<dbReference type="InterPro" id="IPR036390">
    <property type="entry name" value="WH_DNA-bd_sf"/>
</dbReference>
<sequence>MLKHQDVDALLRALADPTRRAIVERLGRSPAPAGELAKPFDMSLAAIMQHLQVLEASGVIASEKVGRVRICRLEPGGMDALALWLEERRHPAERKLDRLAAFLTETDATGDDGDD</sequence>
<name>A0A9E6REE4_9HYPH</name>
<dbReference type="PANTHER" id="PTHR38600">
    <property type="entry name" value="TRANSCRIPTIONAL REGULATORY PROTEIN"/>
    <property type="match status" value="1"/>
</dbReference>
<dbReference type="Proteomes" id="UP000825701">
    <property type="component" value="Chromosome"/>
</dbReference>
<dbReference type="EMBL" id="CP081869">
    <property type="protein sequence ID" value="QZN99675.1"/>
    <property type="molecule type" value="Genomic_DNA"/>
</dbReference>
<proteinExistence type="predicted"/>
<evidence type="ECO:0000259" key="1">
    <source>
        <dbReference type="SMART" id="SM00418"/>
    </source>
</evidence>
<reference evidence="2" key="1">
    <citation type="submission" date="2021-08" db="EMBL/GenBank/DDBJ databases">
        <authorList>
            <person name="Zhang H."/>
            <person name="Xu M."/>
            <person name="Yu Z."/>
            <person name="Yang L."/>
            <person name="Cai Y."/>
        </authorList>
    </citation>
    <scope>NUCLEOTIDE SEQUENCE</scope>
    <source>
        <strain evidence="2">CHL1</strain>
    </source>
</reference>
<accession>A0A9E6REE4</accession>
<dbReference type="SMART" id="SM00418">
    <property type="entry name" value="HTH_ARSR"/>
    <property type="match status" value="1"/>
</dbReference>
<dbReference type="PRINTS" id="PR00778">
    <property type="entry name" value="HTHARSR"/>
</dbReference>
<evidence type="ECO:0000313" key="2">
    <source>
        <dbReference type="EMBL" id="QZN99675.1"/>
    </source>
</evidence>
<dbReference type="CDD" id="cd00090">
    <property type="entry name" value="HTH_ARSR"/>
    <property type="match status" value="1"/>
</dbReference>
<evidence type="ECO:0000313" key="3">
    <source>
        <dbReference type="Proteomes" id="UP000825701"/>
    </source>
</evidence>
<dbReference type="InterPro" id="IPR036388">
    <property type="entry name" value="WH-like_DNA-bd_sf"/>
</dbReference>